<dbReference type="SUPFAM" id="SSF52540">
    <property type="entry name" value="P-loop containing nucleoside triphosphate hydrolases"/>
    <property type="match status" value="1"/>
</dbReference>
<evidence type="ECO:0000256" key="6">
    <source>
        <dbReference type="ARBA" id="ARBA00022741"/>
    </source>
</evidence>
<name>A0A7T9DIR1_9ARCH</name>
<evidence type="ECO:0000256" key="9">
    <source>
        <dbReference type="ARBA" id="ARBA00022962"/>
    </source>
</evidence>
<dbReference type="GO" id="GO:0005524">
    <property type="term" value="F:ATP binding"/>
    <property type="evidence" value="ECO:0007669"/>
    <property type="project" value="UniProtKB-KW"/>
</dbReference>
<evidence type="ECO:0000259" key="14">
    <source>
        <dbReference type="Pfam" id="PF06418"/>
    </source>
</evidence>
<evidence type="ECO:0000256" key="7">
    <source>
        <dbReference type="ARBA" id="ARBA00022840"/>
    </source>
</evidence>
<comment type="pathway">
    <text evidence="1">Pyrimidine metabolism; CTP biosynthesis via de novo pathway; CTP from UDP: step 2/2.</text>
</comment>
<dbReference type="GO" id="GO:0003883">
    <property type="term" value="F:CTP synthase activity"/>
    <property type="evidence" value="ECO:0007669"/>
    <property type="project" value="UniProtKB-EC"/>
</dbReference>
<dbReference type="InterPro" id="IPR017926">
    <property type="entry name" value="GATASE"/>
</dbReference>
<dbReference type="NCBIfam" id="NF003792">
    <property type="entry name" value="PRK05380.1"/>
    <property type="match status" value="1"/>
</dbReference>
<dbReference type="Pfam" id="PF00117">
    <property type="entry name" value="GATase"/>
    <property type="match status" value="1"/>
</dbReference>
<dbReference type="GO" id="GO:0097268">
    <property type="term" value="C:cytoophidium"/>
    <property type="evidence" value="ECO:0007669"/>
    <property type="project" value="UniProtKB-ARBA"/>
</dbReference>
<protein>
    <recommendedName>
        <fullName evidence="12">CTP synthase</fullName>
        <ecNumber evidence="3">6.3.4.2</ecNumber>
    </recommendedName>
</protein>
<keyword evidence="6" id="KW-0547">Nucleotide-binding</keyword>
<evidence type="ECO:0000256" key="12">
    <source>
        <dbReference type="ARBA" id="ARBA00070745"/>
    </source>
</evidence>
<dbReference type="InterPro" id="IPR033828">
    <property type="entry name" value="GATase1_CTP_Synthase"/>
</dbReference>
<comment type="catalytic activity">
    <reaction evidence="11">
        <text>UTP + L-glutamine + ATP + H2O = CTP + L-glutamate + ADP + phosphate + 2 H(+)</text>
        <dbReference type="Rhea" id="RHEA:26426"/>
        <dbReference type="ChEBI" id="CHEBI:15377"/>
        <dbReference type="ChEBI" id="CHEBI:15378"/>
        <dbReference type="ChEBI" id="CHEBI:29985"/>
        <dbReference type="ChEBI" id="CHEBI:30616"/>
        <dbReference type="ChEBI" id="CHEBI:37563"/>
        <dbReference type="ChEBI" id="CHEBI:43474"/>
        <dbReference type="ChEBI" id="CHEBI:46398"/>
        <dbReference type="ChEBI" id="CHEBI:58359"/>
        <dbReference type="ChEBI" id="CHEBI:456216"/>
        <dbReference type="EC" id="6.3.4.2"/>
    </reaction>
</comment>
<evidence type="ECO:0000256" key="5">
    <source>
        <dbReference type="ARBA" id="ARBA00022723"/>
    </source>
</evidence>
<evidence type="ECO:0000256" key="10">
    <source>
        <dbReference type="ARBA" id="ARBA00022975"/>
    </source>
</evidence>
<evidence type="ECO:0000313" key="15">
    <source>
        <dbReference type="EMBL" id="QQR92110.1"/>
    </source>
</evidence>
<dbReference type="Gene3D" id="3.40.50.880">
    <property type="match status" value="1"/>
</dbReference>
<keyword evidence="4 15" id="KW-0436">Ligase</keyword>
<dbReference type="EMBL" id="CP064981">
    <property type="protein sequence ID" value="QQR92110.1"/>
    <property type="molecule type" value="Genomic_DNA"/>
</dbReference>
<dbReference type="GO" id="GO:0042802">
    <property type="term" value="F:identical protein binding"/>
    <property type="evidence" value="ECO:0007669"/>
    <property type="project" value="TreeGrafter"/>
</dbReference>
<comment type="similarity">
    <text evidence="2">Belongs to the CTP synthase family.</text>
</comment>
<dbReference type="InterPro" id="IPR027417">
    <property type="entry name" value="P-loop_NTPase"/>
</dbReference>
<evidence type="ECO:0000256" key="4">
    <source>
        <dbReference type="ARBA" id="ARBA00022598"/>
    </source>
</evidence>
<evidence type="ECO:0000256" key="1">
    <source>
        <dbReference type="ARBA" id="ARBA00005171"/>
    </source>
</evidence>
<reference evidence="15" key="1">
    <citation type="submission" date="2020-11" db="EMBL/GenBank/DDBJ databases">
        <title>Connecting structure to function with the recovery of over 1000 high-quality activated sludge metagenome-assembled genomes encoding full-length rRNA genes using long-read sequencing.</title>
        <authorList>
            <person name="Singleton C.M."/>
            <person name="Petriglieri F."/>
            <person name="Kristensen J.M."/>
            <person name="Kirkegaard R.H."/>
            <person name="Michaelsen T.Y."/>
            <person name="Andersen M.H."/>
            <person name="Karst S.M."/>
            <person name="Dueholm M.S."/>
            <person name="Nielsen P.H."/>
            <person name="Albertsen M."/>
        </authorList>
    </citation>
    <scope>NUCLEOTIDE SEQUENCE</scope>
    <source>
        <strain evidence="15">Fred_18-Q3-R57-64_BAT3C.431</strain>
    </source>
</reference>
<dbReference type="EC" id="6.3.4.2" evidence="3"/>
<gene>
    <name evidence="15" type="primary">pyrG</name>
    <name evidence="15" type="ORF">IPJ89_02990</name>
</gene>
<dbReference type="UniPathway" id="UPA00159">
    <property type="reaction ID" value="UER00277"/>
</dbReference>
<dbReference type="GO" id="GO:0044210">
    <property type="term" value="P:'de novo' CTP biosynthetic process"/>
    <property type="evidence" value="ECO:0007669"/>
    <property type="project" value="UniProtKB-UniPathway"/>
</dbReference>
<keyword evidence="7" id="KW-0067">ATP-binding</keyword>
<evidence type="ECO:0000259" key="13">
    <source>
        <dbReference type="Pfam" id="PF00117"/>
    </source>
</evidence>
<dbReference type="CDD" id="cd03113">
    <property type="entry name" value="CTPS_N"/>
    <property type="match status" value="1"/>
</dbReference>
<dbReference type="InterPro" id="IPR004468">
    <property type="entry name" value="CTP_synthase"/>
</dbReference>
<dbReference type="FunFam" id="3.40.50.300:FF:000009">
    <property type="entry name" value="CTP synthase"/>
    <property type="match status" value="1"/>
</dbReference>
<evidence type="ECO:0000256" key="2">
    <source>
        <dbReference type="ARBA" id="ARBA00007533"/>
    </source>
</evidence>
<dbReference type="AlphaFoldDB" id="A0A7T9DIR1"/>
<feature type="domain" description="Glutamine amidotransferase" evidence="13">
    <location>
        <begin position="310"/>
        <end position="535"/>
    </location>
</feature>
<dbReference type="PROSITE" id="PS51273">
    <property type="entry name" value="GATASE_TYPE_1"/>
    <property type="match status" value="1"/>
</dbReference>
<proteinExistence type="inferred from homology"/>
<keyword evidence="8" id="KW-0460">Magnesium</keyword>
<feature type="domain" description="CTP synthase N-terminal" evidence="14">
    <location>
        <begin position="12"/>
        <end position="275"/>
    </location>
</feature>
<keyword evidence="9" id="KW-0315">Glutamine amidotransferase</keyword>
<dbReference type="GO" id="GO:0046872">
    <property type="term" value="F:metal ion binding"/>
    <property type="evidence" value="ECO:0007669"/>
    <property type="project" value="UniProtKB-KW"/>
</dbReference>
<sequence>MQPLIIPPAKTKFIVITGGVISGLGKGVAAAAIGKLLSSNGKIIPMKLDGYLNVDPGTMNPLEHGEVFVLDDKGEVDMDFGHYERFLGINCKSKWNLTMGKVFDFVRQKERRGDYLGKTVQFIPHVTNAIKEKIFEVANEEDADIMMIEVGGTVGDLENELYIEAVRQLKNAVGEKNIAYIHMTYVPIPGNVKEQKSKPTQQSVNLLRQRGIQPDIIIGRCAQLLDDSIKERISIFCDVPKEAVITGLDVDNVYRIPLVFRDEGILTILNRKLQLLAPEKMEQWEYLVHQMDHAEKEITLAICGKYTKLEDSYASVIEAIRHASAHLGVKTKVKWIETTEIENGNVSPAHALEGIDAMIVPGGFGSRGIEGKIRAIQYAREHGIPYLGLCYGMQLATIEYARSMCNMPNANTTEVNPVTPYPIIDLLPEQNGITEKGATMRLGGHDVLVKAGTHAEKMFGPLTRLRFRHRYEVNPTFISELEKKGLVFSGKAPEREIMQIMELPTEKHPFFMGTQAHPELSSRLEQPSPFFVELIRSASHRKK</sequence>
<evidence type="ECO:0000256" key="3">
    <source>
        <dbReference type="ARBA" id="ARBA00012291"/>
    </source>
</evidence>
<dbReference type="Pfam" id="PF06418">
    <property type="entry name" value="CTP_synth_N"/>
    <property type="match status" value="1"/>
</dbReference>
<dbReference type="CDD" id="cd01746">
    <property type="entry name" value="GATase1_CTP_Synthase"/>
    <property type="match status" value="1"/>
</dbReference>
<dbReference type="SUPFAM" id="SSF52317">
    <property type="entry name" value="Class I glutamine amidotransferase-like"/>
    <property type="match status" value="1"/>
</dbReference>
<accession>A0A7T9DIR1</accession>
<dbReference type="InterPro" id="IPR029062">
    <property type="entry name" value="Class_I_gatase-like"/>
</dbReference>
<dbReference type="InterPro" id="IPR017456">
    <property type="entry name" value="CTP_synthase_N"/>
</dbReference>
<dbReference type="NCBIfam" id="TIGR00337">
    <property type="entry name" value="PyrG"/>
    <property type="match status" value="1"/>
</dbReference>
<evidence type="ECO:0000256" key="8">
    <source>
        <dbReference type="ARBA" id="ARBA00022842"/>
    </source>
</evidence>
<dbReference type="PANTHER" id="PTHR11550:SF0">
    <property type="entry name" value="CTP SYNTHASE-RELATED"/>
    <property type="match status" value="1"/>
</dbReference>
<organism evidence="15">
    <name type="scientific">Candidatus Iainarchaeum sp</name>
    <dbReference type="NCBI Taxonomy" id="3101447"/>
    <lineage>
        <taxon>Archaea</taxon>
        <taxon>Candidatus Iainarchaeota</taxon>
        <taxon>Candidatus Iainarchaeia</taxon>
        <taxon>Candidatus Iainarchaeales</taxon>
        <taxon>Candidatus Iainarchaeaceae</taxon>
        <taxon>Candidatus Iainarchaeum</taxon>
    </lineage>
</organism>
<dbReference type="Gene3D" id="3.40.50.300">
    <property type="entry name" value="P-loop containing nucleotide triphosphate hydrolases"/>
    <property type="match status" value="1"/>
</dbReference>
<dbReference type="Proteomes" id="UP000596004">
    <property type="component" value="Chromosome"/>
</dbReference>
<dbReference type="GO" id="GO:0019856">
    <property type="term" value="P:pyrimidine nucleobase biosynthetic process"/>
    <property type="evidence" value="ECO:0007669"/>
    <property type="project" value="TreeGrafter"/>
</dbReference>
<dbReference type="PANTHER" id="PTHR11550">
    <property type="entry name" value="CTP SYNTHASE"/>
    <property type="match status" value="1"/>
</dbReference>
<dbReference type="FunFam" id="3.40.50.880:FF:000002">
    <property type="entry name" value="CTP synthase"/>
    <property type="match status" value="1"/>
</dbReference>
<keyword evidence="5" id="KW-0479">Metal-binding</keyword>
<evidence type="ECO:0000256" key="11">
    <source>
        <dbReference type="ARBA" id="ARBA00047781"/>
    </source>
</evidence>
<keyword evidence="10" id="KW-0665">Pyrimidine biosynthesis</keyword>